<feature type="region of interest" description="Disordered" evidence="1">
    <location>
        <begin position="1"/>
        <end position="23"/>
    </location>
</feature>
<protein>
    <submittedName>
        <fullName evidence="2">Uncharacterized protein</fullName>
    </submittedName>
</protein>
<name>A0A0H3BK69_TREPS</name>
<organism evidence="2 3">
    <name type="scientific">Treponema pallidum subsp. pallidum (strain SS14)</name>
    <dbReference type="NCBI Taxonomy" id="455434"/>
    <lineage>
        <taxon>Bacteria</taxon>
        <taxon>Pseudomonadati</taxon>
        <taxon>Spirochaetota</taxon>
        <taxon>Spirochaetia</taxon>
        <taxon>Spirochaetales</taxon>
        <taxon>Treponemataceae</taxon>
        <taxon>Treponema</taxon>
    </lineage>
</organism>
<dbReference type="KEGG" id="tpp:TPASS_0857"/>
<dbReference type="AlphaFoldDB" id="A0A0H3BK69"/>
<evidence type="ECO:0000313" key="3">
    <source>
        <dbReference type="Proteomes" id="UP000001202"/>
    </source>
</evidence>
<proteinExistence type="predicted"/>
<dbReference type="EMBL" id="CP000805">
    <property type="protein sequence ID" value="ACD71274.1"/>
    <property type="molecule type" value="Genomic_DNA"/>
</dbReference>
<dbReference type="Proteomes" id="UP000001202">
    <property type="component" value="Chromosome"/>
</dbReference>
<evidence type="ECO:0000313" key="2">
    <source>
        <dbReference type="EMBL" id="ACD71274.1"/>
    </source>
</evidence>
<evidence type="ECO:0000256" key="1">
    <source>
        <dbReference type="SAM" id="MobiDB-lite"/>
    </source>
</evidence>
<feature type="compositionally biased region" description="Basic residues" evidence="1">
    <location>
        <begin position="14"/>
        <end position="23"/>
    </location>
</feature>
<sequence length="106" mass="11607">MASGAPPLTQKTPSHARRKERRRPWAAAFGNHAALAPRALLASEQDRGTERHVVRRALLLIACGVVAVRRTHLEARDAYFGAHACAHLSICVHGDSRKQGEEANRV</sequence>
<gene>
    <name evidence="2" type="ordered locus">TPASS_0857</name>
</gene>
<accession>A0A0H3BK69</accession>
<reference evidence="2 3" key="1">
    <citation type="journal article" date="2008" name="BMC Microbiol.">
        <title>Complete genome sequence of Treponema pallidum ssp. pallidum strain SS14 determined with oligonucleotide arrays.</title>
        <authorList>
            <person name="Matejkova P."/>
            <person name="Strouhal M."/>
            <person name="Smajs D."/>
            <person name="Norris S.J."/>
            <person name="Palzkill T."/>
            <person name="Petrosino J.F."/>
            <person name="Sodergren E."/>
            <person name="Norton J.E."/>
            <person name="Singh J."/>
            <person name="Richmond T.A."/>
            <person name="Molla M.N."/>
            <person name="Albert T.J."/>
            <person name="Weinstock G.M."/>
        </authorList>
    </citation>
    <scope>NUCLEOTIDE SEQUENCE [LARGE SCALE GENOMIC DNA]</scope>
    <source>
        <strain evidence="2 3">SS14</strain>
    </source>
</reference>